<dbReference type="InterPro" id="IPR052923">
    <property type="entry name" value="UPF0718"/>
</dbReference>
<keyword evidence="4 7" id="KW-0812">Transmembrane</keyword>
<keyword evidence="6 7" id="KW-0472">Membrane</keyword>
<name>A0A1Y2K1V0_9PROT</name>
<gene>
    <name evidence="8" type="ORF">MAIT1_02088</name>
</gene>
<feature type="transmembrane region" description="Helical" evidence="7">
    <location>
        <begin position="287"/>
        <end position="307"/>
    </location>
</feature>
<dbReference type="InterPro" id="IPR005524">
    <property type="entry name" value="DUF318"/>
</dbReference>
<evidence type="ECO:0000256" key="7">
    <source>
        <dbReference type="SAM" id="Phobius"/>
    </source>
</evidence>
<feature type="transmembrane region" description="Helical" evidence="7">
    <location>
        <begin position="253"/>
        <end position="281"/>
    </location>
</feature>
<feature type="transmembrane region" description="Helical" evidence="7">
    <location>
        <begin position="319"/>
        <end position="338"/>
    </location>
</feature>
<comment type="subcellular location">
    <subcellularLocation>
        <location evidence="1">Cell membrane</location>
        <topology evidence="1">Multi-pass membrane protein</topology>
    </subcellularLocation>
</comment>
<dbReference type="Pfam" id="PF03773">
    <property type="entry name" value="ArsP_1"/>
    <property type="match status" value="1"/>
</dbReference>
<dbReference type="OrthoDB" id="9777774at2"/>
<dbReference type="GO" id="GO:0005886">
    <property type="term" value="C:plasma membrane"/>
    <property type="evidence" value="ECO:0007669"/>
    <property type="project" value="UniProtKB-SubCell"/>
</dbReference>
<dbReference type="EMBL" id="LVJN01000020">
    <property type="protein sequence ID" value="OSM02011.1"/>
    <property type="molecule type" value="Genomic_DNA"/>
</dbReference>
<evidence type="ECO:0000256" key="6">
    <source>
        <dbReference type="ARBA" id="ARBA00023136"/>
    </source>
</evidence>
<evidence type="ECO:0000256" key="3">
    <source>
        <dbReference type="ARBA" id="ARBA00022475"/>
    </source>
</evidence>
<evidence type="ECO:0000313" key="8">
    <source>
        <dbReference type="EMBL" id="OSM02011.1"/>
    </source>
</evidence>
<evidence type="ECO:0000256" key="5">
    <source>
        <dbReference type="ARBA" id="ARBA00022989"/>
    </source>
</evidence>
<dbReference type="PANTHER" id="PTHR34184">
    <property type="entry name" value="UPF0718 PROTEIN YCGR"/>
    <property type="match status" value="1"/>
</dbReference>
<evidence type="ECO:0000256" key="2">
    <source>
        <dbReference type="ARBA" id="ARBA00006386"/>
    </source>
</evidence>
<feature type="transmembrane region" description="Helical" evidence="7">
    <location>
        <begin position="221"/>
        <end position="241"/>
    </location>
</feature>
<dbReference type="AlphaFoldDB" id="A0A1Y2K1V0"/>
<keyword evidence="5 7" id="KW-1133">Transmembrane helix</keyword>
<evidence type="ECO:0000256" key="4">
    <source>
        <dbReference type="ARBA" id="ARBA00022692"/>
    </source>
</evidence>
<comment type="similarity">
    <text evidence="2">Belongs to the UPF0718 family.</text>
</comment>
<dbReference type="NCBIfam" id="NF033936">
    <property type="entry name" value="CuZnOut_SO0444"/>
    <property type="match status" value="1"/>
</dbReference>
<proteinExistence type="inferred from homology"/>
<dbReference type="RefSeq" id="WP_085444506.1">
    <property type="nucleotide sequence ID" value="NZ_LVJN01000020.1"/>
</dbReference>
<feature type="transmembrane region" description="Helical" evidence="7">
    <location>
        <begin position="358"/>
        <end position="376"/>
    </location>
</feature>
<keyword evidence="3" id="KW-1003">Cell membrane</keyword>
<protein>
    <submittedName>
        <fullName evidence="8">Putative membrane protein</fullName>
    </submittedName>
</protein>
<feature type="transmembrane region" description="Helical" evidence="7">
    <location>
        <begin position="114"/>
        <end position="133"/>
    </location>
</feature>
<reference evidence="8 9" key="1">
    <citation type="journal article" date="2016" name="BMC Genomics">
        <title>Combined genomic and structural analyses of a cultured magnetotactic bacterium reveals its niche adaptation to a dynamic environment.</title>
        <authorList>
            <person name="Araujo A.C."/>
            <person name="Morillo V."/>
            <person name="Cypriano J."/>
            <person name="Teixeira L.C."/>
            <person name="Leao P."/>
            <person name="Lyra S."/>
            <person name="Almeida L.G."/>
            <person name="Bazylinski D.A."/>
            <person name="Vasconcellos A.T."/>
            <person name="Abreu F."/>
            <person name="Lins U."/>
        </authorList>
    </citation>
    <scope>NUCLEOTIDE SEQUENCE [LARGE SCALE GENOMIC DNA]</scope>
    <source>
        <strain evidence="8 9">IT-1</strain>
    </source>
</reference>
<dbReference type="PANTHER" id="PTHR34184:SF4">
    <property type="entry name" value="UPF0718 PROTEIN YCGR"/>
    <property type="match status" value="1"/>
</dbReference>
<organism evidence="8 9">
    <name type="scientific">Magnetofaba australis IT-1</name>
    <dbReference type="NCBI Taxonomy" id="1434232"/>
    <lineage>
        <taxon>Bacteria</taxon>
        <taxon>Pseudomonadati</taxon>
        <taxon>Pseudomonadota</taxon>
        <taxon>Magnetococcia</taxon>
        <taxon>Magnetococcales</taxon>
        <taxon>Magnetococcaceae</taxon>
        <taxon>Magnetofaba</taxon>
    </lineage>
</organism>
<evidence type="ECO:0000313" key="9">
    <source>
        <dbReference type="Proteomes" id="UP000194003"/>
    </source>
</evidence>
<evidence type="ECO:0000256" key="1">
    <source>
        <dbReference type="ARBA" id="ARBA00004651"/>
    </source>
</evidence>
<accession>A0A1Y2K1V0</accession>
<dbReference type="STRING" id="1434232.MAIT1_02088"/>
<sequence length="392" mass="40397">MMWMQELLGRLWDLTQDVAPWMVVGLMAAGVVKALAPEKRVARWLGRGVGSIGRAAVIGAPLPLCSCSVIPVAMGLHRQGASKPATVAFLVATPETGADSVAISWALLGPFLTIVRPVVAIVSAICAGLAVLWSESAVRVAPPKRDQSVAPPIAFVRVGGAIPIASKSLPISVAPTAAAASSCSDSACGCNANNAPDLSAPLFQRLWQGVVYAFDDIWNDLAPWLVGGLLISAIILTWTPPGAWAGLGDYGPLAMLLMIIASVPVYVCATASTPIAAAMIVSGVTPGMALAFMIAGPATNLATLGAVKRELGWRIMGAYLGAVIACAWAAGVLTDWLAPHAVAQLPLVASAGGAAPTLSPLWLNAAMTLLLGGLWARHGWRRWRASRAAFAG</sequence>
<comment type="caution">
    <text evidence="8">The sequence shown here is derived from an EMBL/GenBank/DDBJ whole genome shotgun (WGS) entry which is preliminary data.</text>
</comment>
<keyword evidence="9" id="KW-1185">Reference proteome</keyword>
<dbReference type="Proteomes" id="UP000194003">
    <property type="component" value="Unassembled WGS sequence"/>
</dbReference>